<dbReference type="InterPro" id="IPR036695">
    <property type="entry name" value="Arg-tRNA-synth_N_sf"/>
</dbReference>
<dbReference type="InterPro" id="IPR014729">
    <property type="entry name" value="Rossmann-like_a/b/a_fold"/>
</dbReference>
<dbReference type="Pfam" id="PF03485">
    <property type="entry name" value="Arg_tRNA_synt_N"/>
    <property type="match status" value="1"/>
</dbReference>
<dbReference type="InterPro" id="IPR035684">
    <property type="entry name" value="ArgRS_core"/>
</dbReference>
<dbReference type="SUPFAM" id="SSF52374">
    <property type="entry name" value="Nucleotidylyl transferase"/>
    <property type="match status" value="1"/>
</dbReference>
<comment type="subunit">
    <text evidence="8">Monomer.</text>
</comment>
<evidence type="ECO:0000256" key="6">
    <source>
        <dbReference type="ARBA" id="ARBA00023146"/>
    </source>
</evidence>
<evidence type="ECO:0000256" key="1">
    <source>
        <dbReference type="ARBA" id="ARBA00005594"/>
    </source>
</evidence>
<dbReference type="HAMAP" id="MF_00123">
    <property type="entry name" value="Arg_tRNA_synth"/>
    <property type="match status" value="1"/>
</dbReference>
<dbReference type="GO" id="GO:0005524">
    <property type="term" value="F:ATP binding"/>
    <property type="evidence" value="ECO:0007669"/>
    <property type="project" value="UniProtKB-UniRule"/>
</dbReference>
<comment type="catalytic activity">
    <reaction evidence="7 8">
        <text>tRNA(Arg) + L-arginine + ATP = L-arginyl-tRNA(Arg) + AMP + diphosphate</text>
        <dbReference type="Rhea" id="RHEA:20301"/>
        <dbReference type="Rhea" id="RHEA-COMP:9658"/>
        <dbReference type="Rhea" id="RHEA-COMP:9673"/>
        <dbReference type="ChEBI" id="CHEBI:30616"/>
        <dbReference type="ChEBI" id="CHEBI:32682"/>
        <dbReference type="ChEBI" id="CHEBI:33019"/>
        <dbReference type="ChEBI" id="CHEBI:78442"/>
        <dbReference type="ChEBI" id="CHEBI:78513"/>
        <dbReference type="ChEBI" id="CHEBI:456215"/>
        <dbReference type="EC" id="6.1.1.19"/>
    </reaction>
</comment>
<evidence type="ECO:0000256" key="4">
    <source>
        <dbReference type="ARBA" id="ARBA00022840"/>
    </source>
</evidence>
<proteinExistence type="inferred from homology"/>
<dbReference type="SUPFAM" id="SSF47323">
    <property type="entry name" value="Anticodon-binding domain of a subclass of class I aminoacyl-tRNA synthetases"/>
    <property type="match status" value="1"/>
</dbReference>
<evidence type="ECO:0000256" key="2">
    <source>
        <dbReference type="ARBA" id="ARBA00022598"/>
    </source>
</evidence>
<dbReference type="Proteomes" id="UP000177165">
    <property type="component" value="Unassembled WGS sequence"/>
</dbReference>
<keyword evidence="3 8" id="KW-0547">Nucleotide-binding</keyword>
<dbReference type="SMART" id="SM01016">
    <property type="entry name" value="Arg_tRNA_synt_N"/>
    <property type="match status" value="1"/>
</dbReference>
<comment type="caution">
    <text evidence="12">The sequence shown here is derived from an EMBL/GenBank/DDBJ whole genome shotgun (WGS) entry which is preliminary data.</text>
</comment>
<keyword evidence="6 8" id="KW-0030">Aminoacyl-tRNA synthetase</keyword>
<sequence>MKEIFSQFLEEAIEKLQKEKIWPVFALPVIELSYPTHKEHGDVSSNIALRLSKVLKMSPMHIGEQLARLLQKNTALQDVCDRVALIPPGFLNFHFNTAIVMQELGRILDAKKTFGSSKIGRGKRVTVEFISANPTGPLTLPNARGGFAGDTLANVLRMQGYAVKKEYYINDIGNQIDLLAESVVRRYLQSKGISVEYPEHLYQGEYIHDIARQLKLKITRAQLEQEDAIRKIAETIRDEVLTMSIHDIQRVIKEKMGIQYHYWFRESSLYTKINLKSFLQQLEKDGLVYKQDEAFWFATKKFGDDKDRVIVKMNGAQTYFLSDILYLRKRLIVDTYDRKILFLGADHHGYVKRFQAVAKAFGAAGKLDIVIMQMAKLLKDGKEVRMSKRKGTFVTIEEVIDEVGTDVARFFFLMYASDTHLDFNMNLAKEQSEKNPVYYVQYAFVRIASIERELKKRFARLKRSEIKTMTHEAEKELVKKLSELPEIMQEVSKSYELHLLPLYAISVAKAFHNFYTQCRVIEDTGVNVIRAYILQATKQVLRTVLETMGVTTPEKM</sequence>
<dbReference type="Pfam" id="PF05746">
    <property type="entry name" value="DALR_1"/>
    <property type="match status" value="1"/>
</dbReference>
<dbReference type="NCBIfam" id="TIGR00456">
    <property type="entry name" value="argS"/>
    <property type="match status" value="1"/>
</dbReference>
<evidence type="ECO:0000313" key="13">
    <source>
        <dbReference type="Proteomes" id="UP000177165"/>
    </source>
</evidence>
<name>A0A1G2ANY2_9BACT</name>
<dbReference type="PANTHER" id="PTHR11956">
    <property type="entry name" value="ARGINYL-TRNA SYNTHETASE"/>
    <property type="match status" value="1"/>
</dbReference>
<evidence type="ECO:0000256" key="7">
    <source>
        <dbReference type="ARBA" id="ARBA00049339"/>
    </source>
</evidence>
<keyword evidence="8" id="KW-0963">Cytoplasm</keyword>
<evidence type="ECO:0000256" key="9">
    <source>
        <dbReference type="RuleBase" id="RU363038"/>
    </source>
</evidence>
<evidence type="ECO:0000259" key="10">
    <source>
        <dbReference type="SMART" id="SM00836"/>
    </source>
</evidence>
<reference evidence="12 13" key="1">
    <citation type="journal article" date="2016" name="Nat. Commun.">
        <title>Thousands of microbial genomes shed light on interconnected biogeochemical processes in an aquifer system.</title>
        <authorList>
            <person name="Anantharaman K."/>
            <person name="Brown C.T."/>
            <person name="Hug L.A."/>
            <person name="Sharon I."/>
            <person name="Castelle C.J."/>
            <person name="Probst A.J."/>
            <person name="Thomas B.C."/>
            <person name="Singh A."/>
            <person name="Wilkins M.J."/>
            <person name="Karaoz U."/>
            <person name="Brodie E.L."/>
            <person name="Williams K.H."/>
            <person name="Hubbard S.S."/>
            <person name="Banfield J.F."/>
        </authorList>
    </citation>
    <scope>NUCLEOTIDE SEQUENCE [LARGE SCALE GENOMIC DNA]</scope>
</reference>
<keyword evidence="2 8" id="KW-0436">Ligase</keyword>
<keyword evidence="5 8" id="KW-0648">Protein biosynthesis</keyword>
<keyword evidence="4 8" id="KW-0067">ATP-binding</keyword>
<protein>
    <recommendedName>
        <fullName evidence="8">Arginine--tRNA ligase</fullName>
        <ecNumber evidence="8">6.1.1.19</ecNumber>
    </recommendedName>
    <alternativeName>
        <fullName evidence="8">Arginyl-tRNA synthetase</fullName>
        <shortName evidence="8">ArgRS</shortName>
    </alternativeName>
</protein>
<dbReference type="Gene3D" id="3.40.50.620">
    <property type="entry name" value="HUPs"/>
    <property type="match status" value="1"/>
</dbReference>
<comment type="caution">
    <text evidence="8">Lacks conserved residue(s) required for the propagation of feature annotation.</text>
</comment>
<dbReference type="EMBL" id="MHKB01000013">
    <property type="protein sequence ID" value="OGY78611.1"/>
    <property type="molecule type" value="Genomic_DNA"/>
</dbReference>
<dbReference type="InterPro" id="IPR008909">
    <property type="entry name" value="DALR_anticod-bd"/>
</dbReference>
<dbReference type="AlphaFoldDB" id="A0A1G2ANY2"/>
<dbReference type="InterPro" id="IPR001278">
    <property type="entry name" value="Arg-tRNA-ligase"/>
</dbReference>
<dbReference type="STRING" id="1798540.A3B74_04485"/>
<dbReference type="PANTHER" id="PTHR11956:SF5">
    <property type="entry name" value="ARGININE--TRNA LIGASE, CYTOPLASMIC"/>
    <property type="match status" value="1"/>
</dbReference>
<dbReference type="InterPro" id="IPR009080">
    <property type="entry name" value="tRNAsynth_Ia_anticodon-bd"/>
</dbReference>
<dbReference type="GO" id="GO:0004814">
    <property type="term" value="F:arginine-tRNA ligase activity"/>
    <property type="evidence" value="ECO:0007669"/>
    <property type="project" value="UniProtKB-UniRule"/>
</dbReference>
<feature type="domain" description="Arginyl tRNA synthetase N-terminal" evidence="11">
    <location>
        <begin position="3"/>
        <end position="95"/>
    </location>
</feature>
<dbReference type="PRINTS" id="PR01038">
    <property type="entry name" value="TRNASYNTHARG"/>
</dbReference>
<feature type="domain" description="DALR anticodon binding" evidence="10">
    <location>
        <begin position="440"/>
        <end position="556"/>
    </location>
</feature>
<dbReference type="SMART" id="SM00836">
    <property type="entry name" value="DALR_1"/>
    <property type="match status" value="1"/>
</dbReference>
<organism evidence="12 13">
    <name type="scientific">Candidatus Kerfeldbacteria bacterium RIFCSPHIGHO2_02_FULL_42_14</name>
    <dbReference type="NCBI Taxonomy" id="1798540"/>
    <lineage>
        <taxon>Bacteria</taxon>
        <taxon>Candidatus Kerfeldiibacteriota</taxon>
    </lineage>
</organism>
<evidence type="ECO:0000256" key="8">
    <source>
        <dbReference type="HAMAP-Rule" id="MF_00123"/>
    </source>
</evidence>
<evidence type="ECO:0000259" key="11">
    <source>
        <dbReference type="SMART" id="SM01016"/>
    </source>
</evidence>
<dbReference type="Gene3D" id="1.10.730.10">
    <property type="entry name" value="Isoleucyl-tRNA Synthetase, Domain 1"/>
    <property type="match status" value="1"/>
</dbReference>
<dbReference type="GO" id="GO:0006420">
    <property type="term" value="P:arginyl-tRNA aminoacylation"/>
    <property type="evidence" value="ECO:0007669"/>
    <property type="project" value="UniProtKB-UniRule"/>
</dbReference>
<dbReference type="GO" id="GO:0005737">
    <property type="term" value="C:cytoplasm"/>
    <property type="evidence" value="ECO:0007669"/>
    <property type="project" value="UniProtKB-SubCell"/>
</dbReference>
<evidence type="ECO:0000256" key="5">
    <source>
        <dbReference type="ARBA" id="ARBA00022917"/>
    </source>
</evidence>
<dbReference type="SUPFAM" id="SSF55190">
    <property type="entry name" value="Arginyl-tRNA synthetase (ArgRS), N-terminal 'additional' domain"/>
    <property type="match status" value="1"/>
</dbReference>
<evidence type="ECO:0000256" key="3">
    <source>
        <dbReference type="ARBA" id="ARBA00022741"/>
    </source>
</evidence>
<accession>A0A1G2ANY2</accession>
<dbReference type="EC" id="6.1.1.19" evidence="8"/>
<comment type="similarity">
    <text evidence="1 8 9">Belongs to the class-I aminoacyl-tRNA synthetase family.</text>
</comment>
<dbReference type="Gene3D" id="3.30.1360.70">
    <property type="entry name" value="Arginyl tRNA synthetase N-terminal domain"/>
    <property type="match status" value="1"/>
</dbReference>
<comment type="subcellular location">
    <subcellularLocation>
        <location evidence="8">Cytoplasm</location>
    </subcellularLocation>
</comment>
<dbReference type="InterPro" id="IPR005148">
    <property type="entry name" value="Arg-tRNA-synth_N"/>
</dbReference>
<gene>
    <name evidence="8" type="primary">argS</name>
    <name evidence="12" type="ORF">A3B74_04485</name>
</gene>
<evidence type="ECO:0000313" key="12">
    <source>
        <dbReference type="EMBL" id="OGY78611.1"/>
    </source>
</evidence>
<dbReference type="Pfam" id="PF00750">
    <property type="entry name" value="tRNA-synt_1d"/>
    <property type="match status" value="1"/>
</dbReference>